<dbReference type="CDD" id="cd01949">
    <property type="entry name" value="GGDEF"/>
    <property type="match status" value="1"/>
</dbReference>
<dbReference type="GO" id="GO:0052621">
    <property type="term" value="F:diguanylate cyclase activity"/>
    <property type="evidence" value="ECO:0007669"/>
    <property type="project" value="UniProtKB-EC"/>
</dbReference>
<keyword evidence="2" id="KW-1133">Transmembrane helix</keyword>
<dbReference type="STRING" id="588602.SAMN04487991_3314"/>
<reference evidence="5" key="1">
    <citation type="submission" date="2016-10" db="EMBL/GenBank/DDBJ databases">
        <authorList>
            <person name="Varghese N."/>
            <person name="Submissions S."/>
        </authorList>
    </citation>
    <scope>NUCLEOTIDE SEQUENCE [LARGE SCALE GENOMIC DNA]</scope>
    <source>
        <strain evidence="5">DSM 26471</strain>
    </source>
</reference>
<dbReference type="AlphaFoldDB" id="A0A1I3VDA7"/>
<evidence type="ECO:0000256" key="1">
    <source>
        <dbReference type="ARBA" id="ARBA00012528"/>
    </source>
</evidence>
<dbReference type="SMART" id="SM00267">
    <property type="entry name" value="GGDEF"/>
    <property type="match status" value="1"/>
</dbReference>
<dbReference type="PROSITE" id="PS50887">
    <property type="entry name" value="GGDEF"/>
    <property type="match status" value="1"/>
</dbReference>
<accession>A0A1I3VDA7</accession>
<dbReference type="SUPFAM" id="SSF55073">
    <property type="entry name" value="Nucleotide cyclase"/>
    <property type="match status" value="1"/>
</dbReference>
<name>A0A1I3VDA7_9RHOB</name>
<feature type="transmembrane region" description="Helical" evidence="2">
    <location>
        <begin position="41"/>
        <end position="59"/>
    </location>
</feature>
<dbReference type="Proteomes" id="UP000199630">
    <property type="component" value="Unassembled WGS sequence"/>
</dbReference>
<dbReference type="Pfam" id="PF00990">
    <property type="entry name" value="GGDEF"/>
    <property type="match status" value="1"/>
</dbReference>
<keyword evidence="2" id="KW-0812">Transmembrane</keyword>
<sequence>MTLIGNTYSVFPKYGRSLVALLIALGLTHNLYVFPSTHTPSLNIFSALGYGLLLYCILTREATGGLRLLRGMALGYVLMFAIQRLLEQSLPGWPLLIGKAPLSSWGIEPPLRAEFSTQTAIAQAAIGAALLSESRYPRLSTAATLFSALVTTIAIQGLAFQALLTDLELSVFSVGLMLLLSLDLMHHKRDQRPFSGLMCPHGQCQLVRALTLAAIMIPSAVGLWLAKTLWMSAHIAHGLEIAFGLMSMLLVGLTLWVGDLMRSQNLEMELAAISDPLTRIRNRRGVLQAVKTWHYSAMILIDLDRLKWLNDTFGHEIGDEAIQLAATILEREIGEHGIVGRWGGDEFIVLLDKSAAKSLHETCNRLDQALARGALSAPTGETISLSASFGPAAMTATLEGFNEARERADRALYHGKACKRCQRNGHACAEAVQSAIFHMVPPSCPMDRLP</sequence>
<dbReference type="NCBIfam" id="TIGR00254">
    <property type="entry name" value="GGDEF"/>
    <property type="match status" value="1"/>
</dbReference>
<protein>
    <recommendedName>
        <fullName evidence="1">diguanylate cyclase</fullName>
        <ecNumber evidence="1">2.7.7.65</ecNumber>
    </recommendedName>
</protein>
<dbReference type="OrthoDB" id="9812260at2"/>
<evidence type="ECO:0000256" key="2">
    <source>
        <dbReference type="SAM" id="Phobius"/>
    </source>
</evidence>
<feature type="transmembrane region" description="Helical" evidence="2">
    <location>
        <begin position="238"/>
        <end position="258"/>
    </location>
</feature>
<feature type="transmembrane region" description="Helical" evidence="2">
    <location>
        <begin position="143"/>
        <end position="163"/>
    </location>
</feature>
<feature type="transmembrane region" description="Helical" evidence="2">
    <location>
        <begin position="18"/>
        <end position="35"/>
    </location>
</feature>
<gene>
    <name evidence="4" type="ORF">SAMN04487991_3314</name>
</gene>
<dbReference type="InterPro" id="IPR029787">
    <property type="entry name" value="Nucleotide_cyclase"/>
</dbReference>
<dbReference type="PANTHER" id="PTHR45138:SF24">
    <property type="entry name" value="DIGUANYLATE CYCLASE DGCC-RELATED"/>
    <property type="match status" value="1"/>
</dbReference>
<dbReference type="InterPro" id="IPR050469">
    <property type="entry name" value="Diguanylate_Cyclase"/>
</dbReference>
<dbReference type="Gene3D" id="3.30.70.270">
    <property type="match status" value="1"/>
</dbReference>
<dbReference type="PANTHER" id="PTHR45138">
    <property type="entry name" value="REGULATORY COMPONENTS OF SENSORY TRANSDUCTION SYSTEM"/>
    <property type="match status" value="1"/>
</dbReference>
<keyword evidence="2" id="KW-0472">Membrane</keyword>
<feature type="transmembrane region" description="Helical" evidence="2">
    <location>
        <begin position="169"/>
        <end position="185"/>
    </location>
</feature>
<dbReference type="GO" id="GO:0043709">
    <property type="term" value="P:cell adhesion involved in single-species biofilm formation"/>
    <property type="evidence" value="ECO:0007669"/>
    <property type="project" value="TreeGrafter"/>
</dbReference>
<dbReference type="GO" id="GO:1902201">
    <property type="term" value="P:negative regulation of bacterial-type flagellum-dependent cell motility"/>
    <property type="evidence" value="ECO:0007669"/>
    <property type="project" value="TreeGrafter"/>
</dbReference>
<proteinExistence type="predicted"/>
<feature type="domain" description="GGDEF" evidence="3">
    <location>
        <begin position="294"/>
        <end position="431"/>
    </location>
</feature>
<dbReference type="InterPro" id="IPR000160">
    <property type="entry name" value="GGDEF_dom"/>
</dbReference>
<dbReference type="GO" id="GO:0005886">
    <property type="term" value="C:plasma membrane"/>
    <property type="evidence" value="ECO:0007669"/>
    <property type="project" value="TreeGrafter"/>
</dbReference>
<evidence type="ECO:0000313" key="5">
    <source>
        <dbReference type="Proteomes" id="UP000199630"/>
    </source>
</evidence>
<dbReference type="InterPro" id="IPR043128">
    <property type="entry name" value="Rev_trsase/Diguanyl_cyclase"/>
</dbReference>
<dbReference type="EMBL" id="FORH01000007">
    <property type="protein sequence ID" value="SFJ93130.1"/>
    <property type="molecule type" value="Genomic_DNA"/>
</dbReference>
<organism evidence="4 5">
    <name type="scientific">Celeribacter neptunius</name>
    <dbReference type="NCBI Taxonomy" id="588602"/>
    <lineage>
        <taxon>Bacteria</taxon>
        <taxon>Pseudomonadati</taxon>
        <taxon>Pseudomonadota</taxon>
        <taxon>Alphaproteobacteria</taxon>
        <taxon>Rhodobacterales</taxon>
        <taxon>Roseobacteraceae</taxon>
        <taxon>Celeribacter</taxon>
    </lineage>
</organism>
<evidence type="ECO:0000313" key="4">
    <source>
        <dbReference type="EMBL" id="SFJ93130.1"/>
    </source>
</evidence>
<evidence type="ECO:0000259" key="3">
    <source>
        <dbReference type="PROSITE" id="PS50887"/>
    </source>
</evidence>
<keyword evidence="5" id="KW-1185">Reference proteome</keyword>
<dbReference type="EC" id="2.7.7.65" evidence="1"/>
<feature type="transmembrane region" description="Helical" evidence="2">
    <location>
        <begin position="206"/>
        <end position="226"/>
    </location>
</feature>